<feature type="compositionally biased region" description="Acidic residues" evidence="1">
    <location>
        <begin position="1"/>
        <end position="10"/>
    </location>
</feature>
<feature type="compositionally biased region" description="Low complexity" evidence="1">
    <location>
        <begin position="144"/>
        <end position="176"/>
    </location>
</feature>
<feature type="region of interest" description="Disordered" evidence="1">
    <location>
        <begin position="1"/>
        <end position="176"/>
    </location>
</feature>
<evidence type="ECO:0000256" key="1">
    <source>
        <dbReference type="SAM" id="MobiDB-lite"/>
    </source>
</evidence>
<feature type="compositionally biased region" description="Basic and acidic residues" evidence="1">
    <location>
        <begin position="124"/>
        <end position="135"/>
    </location>
</feature>
<reference evidence="2" key="2">
    <citation type="submission" date="2021-09" db="EMBL/GenBank/DDBJ databases">
        <authorList>
            <person name="Jia N."/>
            <person name="Wang J."/>
            <person name="Shi W."/>
            <person name="Du L."/>
            <person name="Sun Y."/>
            <person name="Zhan W."/>
            <person name="Jiang J."/>
            <person name="Wang Q."/>
            <person name="Zhang B."/>
            <person name="Ji P."/>
            <person name="Sakyi L.B."/>
            <person name="Cui X."/>
            <person name="Yuan T."/>
            <person name="Jiang B."/>
            <person name="Yang W."/>
            <person name="Lam T.T.-Y."/>
            <person name="Chang Q."/>
            <person name="Ding S."/>
            <person name="Wang X."/>
            <person name="Zhu J."/>
            <person name="Ruan X."/>
            <person name="Zhao L."/>
            <person name="Wei J."/>
            <person name="Que T."/>
            <person name="Du C."/>
            <person name="Cheng J."/>
            <person name="Dai P."/>
            <person name="Han X."/>
            <person name="Huang E."/>
            <person name="Gao Y."/>
            <person name="Liu J."/>
            <person name="Shao H."/>
            <person name="Ye R."/>
            <person name="Li L."/>
            <person name="Wei W."/>
            <person name="Wang X."/>
            <person name="Wang C."/>
            <person name="Huo Q."/>
            <person name="Li W."/>
            <person name="Guo W."/>
            <person name="Chen H."/>
            <person name="Chen S."/>
            <person name="Zhou L."/>
            <person name="Zhou L."/>
            <person name="Ni X."/>
            <person name="Tian J."/>
            <person name="Zhou Y."/>
            <person name="Sheng Y."/>
            <person name="Liu T."/>
            <person name="Pan Y."/>
            <person name="Xia L."/>
            <person name="Li J."/>
            <person name="Zhao F."/>
            <person name="Cao W."/>
        </authorList>
    </citation>
    <scope>NUCLEOTIDE SEQUENCE</scope>
    <source>
        <strain evidence="2">Rsan-2018</strain>
        <tissue evidence="2">Larvae</tissue>
    </source>
</reference>
<accession>A0A9D4Q661</accession>
<dbReference type="Proteomes" id="UP000821837">
    <property type="component" value="Chromosome 3"/>
</dbReference>
<feature type="region of interest" description="Disordered" evidence="1">
    <location>
        <begin position="315"/>
        <end position="360"/>
    </location>
</feature>
<name>A0A9D4Q661_RHISA</name>
<organism evidence="2 3">
    <name type="scientific">Rhipicephalus sanguineus</name>
    <name type="common">Brown dog tick</name>
    <name type="synonym">Ixodes sanguineus</name>
    <dbReference type="NCBI Taxonomy" id="34632"/>
    <lineage>
        <taxon>Eukaryota</taxon>
        <taxon>Metazoa</taxon>
        <taxon>Ecdysozoa</taxon>
        <taxon>Arthropoda</taxon>
        <taxon>Chelicerata</taxon>
        <taxon>Arachnida</taxon>
        <taxon>Acari</taxon>
        <taxon>Parasitiformes</taxon>
        <taxon>Ixodida</taxon>
        <taxon>Ixodoidea</taxon>
        <taxon>Ixodidae</taxon>
        <taxon>Rhipicephalinae</taxon>
        <taxon>Rhipicephalus</taxon>
        <taxon>Rhipicephalus</taxon>
    </lineage>
</organism>
<keyword evidence="3" id="KW-1185">Reference proteome</keyword>
<protein>
    <submittedName>
        <fullName evidence="2">Uncharacterized protein</fullName>
    </submittedName>
</protein>
<reference evidence="2" key="1">
    <citation type="journal article" date="2020" name="Cell">
        <title>Large-Scale Comparative Analyses of Tick Genomes Elucidate Their Genetic Diversity and Vector Capacities.</title>
        <authorList>
            <consortium name="Tick Genome and Microbiome Consortium (TIGMIC)"/>
            <person name="Jia N."/>
            <person name="Wang J."/>
            <person name="Shi W."/>
            <person name="Du L."/>
            <person name="Sun Y."/>
            <person name="Zhan W."/>
            <person name="Jiang J.F."/>
            <person name="Wang Q."/>
            <person name="Zhang B."/>
            <person name="Ji P."/>
            <person name="Bell-Sakyi L."/>
            <person name="Cui X.M."/>
            <person name="Yuan T.T."/>
            <person name="Jiang B.G."/>
            <person name="Yang W.F."/>
            <person name="Lam T.T."/>
            <person name="Chang Q.C."/>
            <person name="Ding S.J."/>
            <person name="Wang X.J."/>
            <person name="Zhu J.G."/>
            <person name="Ruan X.D."/>
            <person name="Zhao L."/>
            <person name="Wei J.T."/>
            <person name="Ye R.Z."/>
            <person name="Que T.C."/>
            <person name="Du C.H."/>
            <person name="Zhou Y.H."/>
            <person name="Cheng J.X."/>
            <person name="Dai P.F."/>
            <person name="Guo W.B."/>
            <person name="Han X.H."/>
            <person name="Huang E.J."/>
            <person name="Li L.F."/>
            <person name="Wei W."/>
            <person name="Gao Y.C."/>
            <person name="Liu J.Z."/>
            <person name="Shao H.Z."/>
            <person name="Wang X."/>
            <person name="Wang C.C."/>
            <person name="Yang T.C."/>
            <person name="Huo Q.B."/>
            <person name="Li W."/>
            <person name="Chen H.Y."/>
            <person name="Chen S.E."/>
            <person name="Zhou L.G."/>
            <person name="Ni X.B."/>
            <person name="Tian J.H."/>
            <person name="Sheng Y."/>
            <person name="Liu T."/>
            <person name="Pan Y.S."/>
            <person name="Xia L.Y."/>
            <person name="Li J."/>
            <person name="Zhao F."/>
            <person name="Cao W.C."/>
        </authorList>
    </citation>
    <scope>NUCLEOTIDE SEQUENCE</scope>
    <source>
        <strain evidence="2">Rsan-2018</strain>
    </source>
</reference>
<feature type="compositionally biased region" description="Low complexity" evidence="1">
    <location>
        <begin position="337"/>
        <end position="353"/>
    </location>
</feature>
<sequence>MADTPSEDAPGEITVRTSPHATATSRPSAPRKSPAAPMLTRARKLKAAANRLQKGSSSSTPTSRPRVRGIGKLLTPRRRQAPKVKAATAKNAMQTAAAAAEEAAATIPLAPRPPQLHLVPTQKEGSKAELQDDQKPLASTPAGSEEQTSTESSSPTSSSSWEHNTPLTSSPSLSPSPRALACFRTGICADRPGRQRAIQQALFAASPRRARTHSAPPATSSCPRLLAVQACRAGRQEDVVGEGCACGAVSPFSPGEEKRVTSTGKATLDSLAQAGVSQSVTGNPTLLETSPLSSVDATRAPNRVASLLSDGVVCLPPTSLPQPQQSPPLSHSKERTGASSATAGAPPNSAASTAPPPPSAFGPMRPLTVHAFTEADYGEARRKHRQKNGFPRLSWRPAVDDLRKGNRKVLIAARSLLARGRGCTPALALRVYNAVASARVLYRAPVASLSACQLAALDTDHRNAVREYYALPHNSQVGPTLAEAGETPISLRITKTALNHVWRLNNTAQGGRLVDRLHSLPHSSLGQRATPASPASTPVCGWRTPKGRPAVALDSPYASGDPSERLRISASAVCVYEYFDS</sequence>
<dbReference type="EMBL" id="JABSTV010001249">
    <property type="protein sequence ID" value="KAH7963836.1"/>
    <property type="molecule type" value="Genomic_DNA"/>
</dbReference>
<evidence type="ECO:0000313" key="2">
    <source>
        <dbReference type="EMBL" id="KAH7963836.1"/>
    </source>
</evidence>
<feature type="compositionally biased region" description="Low complexity" evidence="1">
    <location>
        <begin position="47"/>
        <end position="64"/>
    </location>
</feature>
<feature type="compositionally biased region" description="Low complexity" evidence="1">
    <location>
        <begin position="86"/>
        <end position="106"/>
    </location>
</feature>
<dbReference type="VEuPathDB" id="VectorBase:RSAN_030573"/>
<feature type="compositionally biased region" description="Basic residues" evidence="1">
    <location>
        <begin position="65"/>
        <end position="82"/>
    </location>
</feature>
<feature type="compositionally biased region" description="Low complexity" evidence="1">
    <location>
        <begin position="23"/>
        <end position="40"/>
    </location>
</feature>
<proteinExistence type="predicted"/>
<gene>
    <name evidence="2" type="ORF">HPB52_023450</name>
</gene>
<evidence type="ECO:0000313" key="3">
    <source>
        <dbReference type="Proteomes" id="UP000821837"/>
    </source>
</evidence>
<comment type="caution">
    <text evidence="2">The sequence shown here is derived from an EMBL/GenBank/DDBJ whole genome shotgun (WGS) entry which is preliminary data.</text>
</comment>
<dbReference type="AlphaFoldDB" id="A0A9D4Q661"/>